<dbReference type="Proteomes" id="UP000756921">
    <property type="component" value="Unassembled WGS sequence"/>
</dbReference>
<feature type="compositionally biased region" description="Polar residues" evidence="1">
    <location>
        <begin position="774"/>
        <end position="786"/>
    </location>
</feature>
<feature type="region of interest" description="Disordered" evidence="1">
    <location>
        <begin position="913"/>
        <end position="932"/>
    </location>
</feature>
<feature type="compositionally biased region" description="Basic and acidic residues" evidence="1">
    <location>
        <begin position="1073"/>
        <end position="1093"/>
    </location>
</feature>
<feature type="compositionally biased region" description="Low complexity" evidence="1">
    <location>
        <begin position="822"/>
        <end position="838"/>
    </location>
</feature>
<feature type="compositionally biased region" description="Basic residues" evidence="1">
    <location>
        <begin position="1163"/>
        <end position="1175"/>
    </location>
</feature>
<evidence type="ECO:0000256" key="1">
    <source>
        <dbReference type="SAM" id="MobiDB-lite"/>
    </source>
</evidence>
<feature type="region of interest" description="Disordered" evidence="1">
    <location>
        <begin position="999"/>
        <end position="1032"/>
    </location>
</feature>
<feature type="compositionally biased region" description="Basic and acidic residues" evidence="1">
    <location>
        <begin position="1017"/>
        <end position="1027"/>
    </location>
</feature>
<protein>
    <recommendedName>
        <fullName evidence="5">Galactose oxidase</fullName>
    </recommendedName>
</protein>
<feature type="compositionally biased region" description="Basic and acidic residues" evidence="1">
    <location>
        <begin position="663"/>
        <end position="676"/>
    </location>
</feature>
<feature type="compositionally biased region" description="Polar residues" evidence="1">
    <location>
        <begin position="521"/>
        <end position="542"/>
    </location>
</feature>
<organism evidence="3 4">
    <name type="scientific">Paraphaeosphaeria minitans</name>
    <dbReference type="NCBI Taxonomy" id="565426"/>
    <lineage>
        <taxon>Eukaryota</taxon>
        <taxon>Fungi</taxon>
        <taxon>Dikarya</taxon>
        <taxon>Ascomycota</taxon>
        <taxon>Pezizomycotina</taxon>
        <taxon>Dothideomycetes</taxon>
        <taxon>Pleosporomycetidae</taxon>
        <taxon>Pleosporales</taxon>
        <taxon>Massarineae</taxon>
        <taxon>Didymosphaeriaceae</taxon>
        <taxon>Paraphaeosphaeria</taxon>
    </lineage>
</organism>
<evidence type="ECO:0000313" key="3">
    <source>
        <dbReference type="EMBL" id="KAF9738811.1"/>
    </source>
</evidence>
<evidence type="ECO:0000313" key="4">
    <source>
        <dbReference type="Proteomes" id="UP000756921"/>
    </source>
</evidence>
<dbReference type="AlphaFoldDB" id="A0A9P6GP34"/>
<evidence type="ECO:0008006" key="5">
    <source>
        <dbReference type="Google" id="ProtNLM"/>
    </source>
</evidence>
<dbReference type="EMBL" id="WJXW01000003">
    <property type="protein sequence ID" value="KAF9738811.1"/>
    <property type="molecule type" value="Genomic_DNA"/>
</dbReference>
<dbReference type="SUPFAM" id="SSF50965">
    <property type="entry name" value="Galactose oxidase, central domain"/>
    <property type="match status" value="1"/>
</dbReference>
<keyword evidence="2" id="KW-0812">Transmembrane</keyword>
<feature type="region of interest" description="Disordered" evidence="1">
    <location>
        <begin position="512"/>
        <end position="637"/>
    </location>
</feature>
<dbReference type="InterPro" id="IPR015915">
    <property type="entry name" value="Kelch-typ_b-propeller"/>
</dbReference>
<keyword evidence="2" id="KW-0472">Membrane</keyword>
<name>A0A9P6GP34_9PLEO</name>
<accession>A0A9P6GP34</accession>
<feature type="compositionally biased region" description="Acidic residues" evidence="1">
    <location>
        <begin position="599"/>
        <end position="608"/>
    </location>
</feature>
<comment type="caution">
    <text evidence="3">The sequence shown here is derived from an EMBL/GenBank/DDBJ whole genome shotgun (WGS) entry which is preliminary data.</text>
</comment>
<feature type="compositionally biased region" description="Polar residues" evidence="1">
    <location>
        <begin position="689"/>
        <end position="701"/>
    </location>
</feature>
<feature type="compositionally biased region" description="Low complexity" evidence="1">
    <location>
        <begin position="1114"/>
        <end position="1138"/>
    </location>
</feature>
<dbReference type="OrthoDB" id="205993at2759"/>
<gene>
    <name evidence="3" type="ORF">PMIN01_04094</name>
</gene>
<keyword evidence="4" id="KW-1185">Reference proteome</keyword>
<dbReference type="InterPro" id="IPR011043">
    <property type="entry name" value="Gal_Oxase/kelch_b-propeller"/>
</dbReference>
<feature type="region of interest" description="Disordered" evidence="1">
    <location>
        <begin position="651"/>
        <end position="729"/>
    </location>
</feature>
<sequence length="1175" mass="127260">MRRSTPPVPTLLPRSPFASWRTTLLWAALFFAGANAQVYNPTRLLRNGSRVYIFQPSSGSSSRFQLDTIDISSRIGSSEPSITTLYSALPFLDLEEERPFNPILDDGGNITVYTGDCTSGARGGEVWTFEPDVSEQGGNGSWRQEDITFAQDGKHVADIGPNYLSAGVSFSAIVAADALSTHAYFFGGMCPSQGGDNADWQANANYSNYMVTLDPSKITAGSLEYQLGASTSRGPPIAEAGFTLTGLSPSYSNRSDGTQTQQQNFVLVGGHTNTAFINTSQVALFSLPQQGWTFVPVNQPDTTQTDLAIRADVSAVESRSGHSAVLSDDGQHVIVFGGWIGDTNTPASPQLAVLNVGDGYGGEGDWEWTVPSTSGSGLPTSAGIYGHGAAMLPGGVMMVMGGHSISASSSRRRGASTSNGQRPMFLNMSSYTWTTDYSPPPEIHTEQPANSGPLATTGQKAGLGVGLGIGMAAVLSLMAFYIFYTRKLRRQREFRESQLNELAMGAHRYTLSPGFDGQDGQGESFQSAHGSQFHPSASSLGASSWERTKAHNAERTGLLVDIPSPTRGLRRGSGGKANHGGARYDDRRVRGSGHIHPIDEEEEQEHDEANDKSCLTSQPEMRDRGIDRGHSIFDNVPSLDPFVQQHRLRGDDGAFHSAPVSPVRDERDDHRDDHHSWQAVAGAHLPGRSSPTNHGRVSPSKSSERTGSDLSERSTFSNLPSHSHGENLGRSASVRSAAIINHAVNANPFKTPDASPTLERGTNIWQTAADPRTRSMTSIRSNARSTTAREDADSFTTARSSFMVLQAEGEALLGGNPERTRPNTSSTSNGSNSQSNHTESSMGRGNIITVATSTTEGFTRHRRKSWLGSVRRALARSTSTSDRTRSMTAATMHFESYTDNPFPEPVEPRPTIENRKSMPASSTLPRRAASDASFWHSKRGRLDWLEDEIAQDPNDPRAKWKRHPGDDWGTPEDVELAERERLRREWRERGTLLINLTDEDRLPTPTTPIGPGQLGTEGERERPRTPADEDEWDVEAAVERRVVQVMFTVPKSKLRVVNADVAETSSLLSLPRENSKESMHGDGEEGEGKHAEGRGAGSPSRVRHLAGRFEQLMSSSPSPQRTRTSPRPSPSPAASIRSVKLRGRRSVASLDQARSSSSSSSRRGSKSKGKGRAGE</sequence>
<feature type="region of interest" description="Disordered" evidence="1">
    <location>
        <begin position="1068"/>
        <end position="1175"/>
    </location>
</feature>
<feature type="region of interest" description="Disordered" evidence="1">
    <location>
        <begin position="770"/>
        <end position="794"/>
    </location>
</feature>
<feature type="region of interest" description="Disordered" evidence="1">
    <location>
        <begin position="812"/>
        <end position="845"/>
    </location>
</feature>
<reference evidence="3" key="1">
    <citation type="journal article" date="2020" name="Mol. Plant Microbe Interact.">
        <title>Genome Sequence of the Biocontrol Agent Coniothyrium minitans strain Conio (IMI 134523).</title>
        <authorList>
            <person name="Patel D."/>
            <person name="Shittu T.A."/>
            <person name="Baroncelli R."/>
            <person name="Muthumeenakshi S."/>
            <person name="Osborne T.H."/>
            <person name="Janganan T.K."/>
            <person name="Sreenivasaprasad S."/>
        </authorList>
    </citation>
    <scope>NUCLEOTIDE SEQUENCE</scope>
    <source>
        <strain evidence="3">Conio</strain>
    </source>
</reference>
<keyword evidence="2" id="KW-1133">Transmembrane helix</keyword>
<feature type="compositionally biased region" description="Basic and acidic residues" evidence="1">
    <location>
        <begin position="702"/>
        <end position="712"/>
    </location>
</feature>
<dbReference type="Gene3D" id="2.120.10.80">
    <property type="entry name" value="Kelch-type beta propeller"/>
    <property type="match status" value="1"/>
</dbReference>
<evidence type="ECO:0000256" key="2">
    <source>
        <dbReference type="SAM" id="Phobius"/>
    </source>
</evidence>
<proteinExistence type="predicted"/>
<feature type="transmembrane region" description="Helical" evidence="2">
    <location>
        <begin position="461"/>
        <end position="484"/>
    </location>
</feature>
<feature type="compositionally biased region" description="Basic and acidic residues" evidence="1">
    <location>
        <begin position="620"/>
        <end position="631"/>
    </location>
</feature>